<name>A0A9D4RIT2_DREPO</name>
<evidence type="ECO:0000256" key="4">
    <source>
        <dbReference type="PROSITE-ProRule" id="PRU01005"/>
    </source>
</evidence>
<dbReference type="InterPro" id="IPR003582">
    <property type="entry name" value="ShKT_dom"/>
</dbReference>
<dbReference type="InterPro" id="IPR051560">
    <property type="entry name" value="MAM_domain-containing"/>
</dbReference>
<dbReference type="Proteomes" id="UP000828390">
    <property type="component" value="Unassembled WGS sequence"/>
</dbReference>
<dbReference type="Pfam" id="PF00629">
    <property type="entry name" value="MAM"/>
    <property type="match status" value="1"/>
</dbReference>
<reference evidence="10" key="1">
    <citation type="journal article" date="2019" name="bioRxiv">
        <title>The Genome of the Zebra Mussel, Dreissena polymorpha: A Resource for Invasive Species Research.</title>
        <authorList>
            <person name="McCartney M.A."/>
            <person name="Auch B."/>
            <person name="Kono T."/>
            <person name="Mallez S."/>
            <person name="Zhang Y."/>
            <person name="Obille A."/>
            <person name="Becker A."/>
            <person name="Abrahante J.E."/>
            <person name="Garbe J."/>
            <person name="Badalamenti J.P."/>
            <person name="Herman A."/>
            <person name="Mangelson H."/>
            <person name="Liachko I."/>
            <person name="Sullivan S."/>
            <person name="Sone E.D."/>
            <person name="Koren S."/>
            <person name="Silverstein K.A.T."/>
            <person name="Beckman K.B."/>
            <person name="Gohl D.M."/>
        </authorList>
    </citation>
    <scope>NUCLEOTIDE SEQUENCE</scope>
    <source>
        <strain evidence="10">Duluth1</strain>
        <tissue evidence="10">Whole animal</tissue>
    </source>
</reference>
<dbReference type="AlphaFoldDB" id="A0A9D4RIT2"/>
<dbReference type="SMART" id="SM00130">
    <property type="entry name" value="KR"/>
    <property type="match status" value="1"/>
</dbReference>
<dbReference type="Gene3D" id="2.40.20.10">
    <property type="entry name" value="Plasminogen Kringle 4"/>
    <property type="match status" value="2"/>
</dbReference>
<evidence type="ECO:0000313" key="11">
    <source>
        <dbReference type="Proteomes" id="UP000828390"/>
    </source>
</evidence>
<feature type="domain" description="ShKT" evidence="9">
    <location>
        <begin position="538"/>
        <end position="571"/>
    </location>
</feature>
<feature type="non-terminal residue" evidence="10">
    <location>
        <position position="830"/>
    </location>
</feature>
<feature type="region of interest" description="Disordered" evidence="5">
    <location>
        <begin position="598"/>
        <end position="638"/>
    </location>
</feature>
<keyword evidence="1 3" id="KW-0420">Kringle</keyword>
<dbReference type="SMART" id="SM00137">
    <property type="entry name" value="MAM"/>
    <property type="match status" value="1"/>
</dbReference>
<dbReference type="CDD" id="cd06263">
    <property type="entry name" value="MAM"/>
    <property type="match status" value="1"/>
</dbReference>
<evidence type="ECO:0000259" key="7">
    <source>
        <dbReference type="PROSITE" id="PS50060"/>
    </source>
</evidence>
<keyword evidence="6" id="KW-0732">Signal</keyword>
<feature type="region of interest" description="Disordered" evidence="5">
    <location>
        <begin position="286"/>
        <end position="308"/>
    </location>
</feature>
<dbReference type="SMART" id="SM00254">
    <property type="entry name" value="ShKT"/>
    <property type="match status" value="4"/>
</dbReference>
<evidence type="ECO:0000259" key="8">
    <source>
        <dbReference type="PROSITE" id="PS50070"/>
    </source>
</evidence>
<gene>
    <name evidence="10" type="ORF">DPMN_031173</name>
</gene>
<dbReference type="PANTHER" id="PTHR23282:SF142">
    <property type="entry name" value="MAM DOMAIN-CONTAINING PROTEIN"/>
    <property type="match status" value="1"/>
</dbReference>
<evidence type="ECO:0000256" key="1">
    <source>
        <dbReference type="ARBA" id="ARBA00022572"/>
    </source>
</evidence>
<dbReference type="InterPro" id="IPR013320">
    <property type="entry name" value="ConA-like_dom_sf"/>
</dbReference>
<dbReference type="PROSITE" id="PS50060">
    <property type="entry name" value="MAM_2"/>
    <property type="match status" value="1"/>
</dbReference>
<feature type="chain" id="PRO_5039247779" evidence="6">
    <location>
        <begin position="20"/>
        <end position="830"/>
    </location>
</feature>
<feature type="disulfide bond" evidence="4">
    <location>
        <begin position="701"/>
        <end position="719"/>
    </location>
</feature>
<dbReference type="GO" id="GO:0016020">
    <property type="term" value="C:membrane"/>
    <property type="evidence" value="ECO:0007669"/>
    <property type="project" value="InterPro"/>
</dbReference>
<keyword evidence="2 4" id="KW-1015">Disulfide bond</keyword>
<comment type="caution">
    <text evidence="3">Lacks conserved residue(s) required for the propagation of feature annotation.</text>
</comment>
<feature type="domain" description="Kringle" evidence="8">
    <location>
        <begin position="408"/>
        <end position="483"/>
    </location>
</feature>
<evidence type="ECO:0000256" key="3">
    <source>
        <dbReference type="PROSITE-ProRule" id="PRU00121"/>
    </source>
</evidence>
<evidence type="ECO:0000256" key="6">
    <source>
        <dbReference type="SAM" id="SignalP"/>
    </source>
</evidence>
<dbReference type="SUPFAM" id="SSF57440">
    <property type="entry name" value="Kringle-like"/>
    <property type="match status" value="2"/>
</dbReference>
<dbReference type="EMBL" id="JAIWYP010000002">
    <property type="protein sequence ID" value="KAH3868037.1"/>
    <property type="molecule type" value="Genomic_DNA"/>
</dbReference>
<reference evidence="10" key="2">
    <citation type="submission" date="2020-11" db="EMBL/GenBank/DDBJ databases">
        <authorList>
            <person name="McCartney M.A."/>
            <person name="Auch B."/>
            <person name="Kono T."/>
            <person name="Mallez S."/>
            <person name="Becker A."/>
            <person name="Gohl D.M."/>
            <person name="Silverstein K.A.T."/>
            <person name="Koren S."/>
            <person name="Bechman K.B."/>
            <person name="Herman A."/>
            <person name="Abrahante J.E."/>
            <person name="Garbe J."/>
        </authorList>
    </citation>
    <scope>NUCLEOTIDE SEQUENCE</scope>
    <source>
        <strain evidence="10">Duluth1</strain>
        <tissue evidence="10">Whole animal</tissue>
    </source>
</reference>
<feature type="signal peptide" evidence="6">
    <location>
        <begin position="1"/>
        <end position="19"/>
    </location>
</feature>
<dbReference type="InterPro" id="IPR038178">
    <property type="entry name" value="Kringle_sf"/>
</dbReference>
<protein>
    <submittedName>
        <fullName evidence="10">Uncharacterized protein</fullName>
    </submittedName>
</protein>
<evidence type="ECO:0000256" key="5">
    <source>
        <dbReference type="SAM" id="MobiDB-lite"/>
    </source>
</evidence>
<evidence type="ECO:0000259" key="9">
    <source>
        <dbReference type="PROSITE" id="PS51670"/>
    </source>
</evidence>
<comment type="caution">
    <text evidence="10">The sequence shown here is derived from an EMBL/GenBank/DDBJ whole genome shotgun (WGS) entry which is preliminary data.</text>
</comment>
<sequence length="830" mass="91321">MIACNVIGLLILLTHVYDTAEYLSKPRNVSSPQYKTKDERSKDYNIQLKGSDCSEIRVTYSGHKKIHANDDLTILPTISRTGRFLLDSIPNVGCDFELNSMCSWRNVQNHDDFDWVLYQSSTPTDDTGPDTDHTLRNESGKYIFTESSAPRAVFDFAWIQSPQVDAVGAVHCFQFWYHMFGTSIGTLRVYQRFPDILPGRLVWSLSGEQGAKWFHGQVPLESNQPYTVLFEGVIGKGYTGDIAVDDVSLSLGYCDPRPAAASRNDLENTTTTTTTRTTTTITLPTTTTTQTTKPNATTTTATKTPGLTTTVNPDQGGNANPSQHAVGPSDCFYNSMEYMGAYRHTYTNKRCIKWEDIGRPLGTFPDVNITYAENKCRDPNGVRGHPWCYVAPDKWEFCPVPFCQECYYSDRSHQYNGHVSTAEGGGKCETWASLLAGNPSLKPEMFPDYNVSAANNYCRDPYKTGRPQCVVGAHRTNCSIPICNGPCQDRNTDVDCSLVRSFVCPGDYLSLTQCAKTCEHCNVGVLPNVAKEPPAVVCEDNPLASCSLLSSLVCQNETAAINLCPKTCDVCGKLYAISTTTYLVTMTSQQTTALMTSKTTTTNMPTSTTTLTTSSTTTTTTTTIPNTTTTTRTSTTSTTTTITTPHWLEWGPWNCTFLGNNCFQTRNRNYSSLGNEGPERNEVQSCNVNDCPVPCEDTINCAALSELNPCKTGLGPKVCPKTCGLCESGCFDLLNCSSEGAQAFFCHNEEDAIKYCRKTCRKCDRYPKPVTLNQCMDPVASPSVCYTLHKEMCICDDESIKSICEGYCDGACGGTIRRNDTNSGCHLSDQ</sequence>
<organism evidence="10 11">
    <name type="scientific">Dreissena polymorpha</name>
    <name type="common">Zebra mussel</name>
    <name type="synonym">Mytilus polymorpha</name>
    <dbReference type="NCBI Taxonomy" id="45954"/>
    <lineage>
        <taxon>Eukaryota</taxon>
        <taxon>Metazoa</taxon>
        <taxon>Spiralia</taxon>
        <taxon>Lophotrochozoa</taxon>
        <taxon>Mollusca</taxon>
        <taxon>Bivalvia</taxon>
        <taxon>Autobranchia</taxon>
        <taxon>Heteroconchia</taxon>
        <taxon>Euheterodonta</taxon>
        <taxon>Imparidentia</taxon>
        <taxon>Neoheterodontei</taxon>
        <taxon>Myida</taxon>
        <taxon>Dreissenoidea</taxon>
        <taxon>Dreissenidae</taxon>
        <taxon>Dreissena</taxon>
    </lineage>
</organism>
<dbReference type="InterPro" id="IPR013806">
    <property type="entry name" value="Kringle-like"/>
</dbReference>
<dbReference type="InterPro" id="IPR000001">
    <property type="entry name" value="Kringle"/>
</dbReference>
<feature type="domain" description="Kringle" evidence="8">
    <location>
        <begin position="330"/>
        <end position="403"/>
    </location>
</feature>
<accession>A0A9D4RIT2</accession>
<feature type="disulfide bond" evidence="4">
    <location>
        <begin position="546"/>
        <end position="564"/>
    </location>
</feature>
<evidence type="ECO:0000313" key="10">
    <source>
        <dbReference type="EMBL" id="KAH3868037.1"/>
    </source>
</evidence>
<keyword evidence="11" id="KW-1185">Reference proteome</keyword>
<dbReference type="PROSITE" id="PS51670">
    <property type="entry name" value="SHKT"/>
    <property type="match status" value="2"/>
</dbReference>
<feature type="disulfide bond" evidence="4">
    <location>
        <begin position="710"/>
        <end position="723"/>
    </location>
</feature>
<dbReference type="PANTHER" id="PTHR23282">
    <property type="entry name" value="APICAL ENDOSOMAL GLYCOPROTEIN PRECURSOR"/>
    <property type="match status" value="1"/>
</dbReference>
<dbReference type="Gene3D" id="2.60.120.200">
    <property type="match status" value="1"/>
</dbReference>
<dbReference type="InterPro" id="IPR000998">
    <property type="entry name" value="MAM_dom"/>
</dbReference>
<dbReference type="SUPFAM" id="SSF49899">
    <property type="entry name" value="Concanavalin A-like lectins/glucanases"/>
    <property type="match status" value="1"/>
</dbReference>
<dbReference type="PROSITE" id="PS50070">
    <property type="entry name" value="KRINGLE_2"/>
    <property type="match status" value="2"/>
</dbReference>
<feature type="domain" description="ShKT" evidence="9">
    <location>
        <begin position="695"/>
        <end position="726"/>
    </location>
</feature>
<evidence type="ECO:0000256" key="2">
    <source>
        <dbReference type="ARBA" id="ARBA00023157"/>
    </source>
</evidence>
<feature type="domain" description="MAM" evidence="7">
    <location>
        <begin position="92"/>
        <end position="256"/>
    </location>
</feature>
<proteinExistence type="predicted"/>